<evidence type="ECO:0000313" key="2">
    <source>
        <dbReference type="Proteomes" id="UP000231960"/>
    </source>
</evidence>
<keyword evidence="2" id="KW-1185">Reference proteome</keyword>
<dbReference type="EMBL" id="NIPO01000001">
    <property type="protein sequence ID" value="PJR03596.1"/>
    <property type="molecule type" value="Genomic_DNA"/>
</dbReference>
<accession>A0A2M9R3Z6</accession>
<evidence type="ECO:0000313" key="1">
    <source>
        <dbReference type="EMBL" id="PJR03596.1"/>
    </source>
</evidence>
<dbReference type="AlphaFoldDB" id="A0A2M9R3Z6"/>
<gene>
    <name evidence="1" type="ORF">CDL10_02985</name>
</gene>
<proteinExistence type="predicted"/>
<dbReference type="OrthoDB" id="1453121at2"/>
<dbReference type="Proteomes" id="UP000231960">
    <property type="component" value="Unassembled WGS sequence"/>
</dbReference>
<reference evidence="1 2" key="1">
    <citation type="submission" date="2017-06" db="EMBL/GenBank/DDBJ databases">
        <title>Description of Avrilella dinanensis gen. nov. sp. nov.</title>
        <authorList>
            <person name="Leyer C."/>
            <person name="Sassi M."/>
            <person name="Minet J."/>
            <person name="Kayal S."/>
            <person name="Cattoir V."/>
        </authorList>
    </citation>
    <scope>NUCLEOTIDE SEQUENCE [LARGE SCALE GENOMIC DNA]</scope>
    <source>
        <strain evidence="1 2">UR159</strain>
    </source>
</reference>
<name>A0A2M9R3Z6_9FLAO</name>
<comment type="caution">
    <text evidence="1">The sequence shown here is derived from an EMBL/GenBank/DDBJ whole genome shotgun (WGS) entry which is preliminary data.</text>
</comment>
<protein>
    <submittedName>
        <fullName evidence="1">Uncharacterized protein</fullName>
    </submittedName>
</protein>
<dbReference type="RefSeq" id="WP_100677164.1">
    <property type="nucleotide sequence ID" value="NZ_JAJUJS010000027.1"/>
</dbReference>
<organism evidence="1 2">
    <name type="scientific">Avrilella dinanensis</name>
    <dbReference type="NCBI Taxonomy" id="2008672"/>
    <lineage>
        <taxon>Bacteria</taxon>
        <taxon>Pseudomonadati</taxon>
        <taxon>Bacteroidota</taxon>
        <taxon>Flavobacteriia</taxon>
        <taxon>Flavobacteriales</taxon>
        <taxon>Flavobacteriaceae</taxon>
        <taxon>Avrilella</taxon>
    </lineage>
</organism>
<sequence>MENPFKKVIEEKELPAYLKEKVLDDINIIKLTLDLSELFFVNLPDSALSFFRDNPKENKKNNK</sequence>